<dbReference type="SUPFAM" id="SSF103196">
    <property type="entry name" value="Roadblock/LC7 domain"/>
    <property type="match status" value="1"/>
</dbReference>
<dbReference type="GeneID" id="93754097"/>
<evidence type="ECO:0000313" key="3">
    <source>
        <dbReference type="EMBL" id="WWC14159.1"/>
    </source>
</evidence>
<reference evidence="1 4" key="1">
    <citation type="submission" date="2017-07" db="EMBL/GenBank/DDBJ databases">
        <title>Raoultella ornithinolytica strain HH3 draft genome.</title>
        <authorList>
            <person name="Duceppe M.-O."/>
            <person name="Huang H."/>
            <person name="Phipps-Todd B."/>
        </authorList>
    </citation>
    <scope>NUCLEOTIDE SEQUENCE [LARGE SCALE GENOMIC DNA]</scope>
    <source>
        <strain evidence="1 4">HH3</strain>
    </source>
</reference>
<evidence type="ECO:0000313" key="2">
    <source>
        <dbReference type="EMBL" id="UXE36115.1"/>
    </source>
</evidence>
<evidence type="ECO:0000313" key="5">
    <source>
        <dbReference type="Proteomes" id="UP001350972"/>
    </source>
</evidence>
<gene>
    <name evidence="1" type="ORF">CFY86_13610</name>
    <name evidence="3" type="ORF">LM286_13010</name>
    <name evidence="2" type="ORF">N2J37_16280</name>
</gene>
<evidence type="ECO:0008006" key="6">
    <source>
        <dbReference type="Google" id="ProtNLM"/>
    </source>
</evidence>
<dbReference type="Proteomes" id="UP001064206">
    <property type="component" value="Chromosome"/>
</dbReference>
<dbReference type="Proteomes" id="UP001350972">
    <property type="component" value="Chromosome"/>
</dbReference>
<keyword evidence="5" id="KW-1185">Reference proteome</keyword>
<reference evidence="2" key="2">
    <citation type="submission" date="2022-09" db="EMBL/GenBank/DDBJ databases">
        <title>Multidrug resistance Raoultella ornithinolytica Strain MQB_Silv_108.</title>
        <authorList>
            <person name="Quintela-Baluja M."/>
        </authorList>
    </citation>
    <scope>NUCLEOTIDE SEQUENCE</scope>
    <source>
        <strain evidence="2">MQB_Silv_108</strain>
    </source>
</reference>
<organism evidence="1 4">
    <name type="scientific">Raoultella ornithinolytica</name>
    <name type="common">Klebsiella ornithinolytica</name>
    <dbReference type="NCBI Taxonomy" id="54291"/>
    <lineage>
        <taxon>Bacteria</taxon>
        <taxon>Pseudomonadati</taxon>
        <taxon>Pseudomonadota</taxon>
        <taxon>Gammaproteobacteria</taxon>
        <taxon>Enterobacterales</taxon>
        <taxon>Enterobacteriaceae</taxon>
        <taxon>Klebsiella/Raoultella group</taxon>
        <taxon>Raoultella</taxon>
    </lineage>
</organism>
<evidence type="ECO:0000313" key="4">
    <source>
        <dbReference type="Proteomes" id="UP000229713"/>
    </source>
</evidence>
<sequence length="121" mass="13006">MAEMEKLLDGLVNLDGALGAALVDARNGMLLHGVGSAGLDIEIAAAAITDVLRANIKMLKLMATGDEVEDILITQGKQYHILRPVRAVDGVFVYTILDRRNGNLALARRKVTDVEEAIVIL</sequence>
<dbReference type="EMBL" id="CP145163">
    <property type="protein sequence ID" value="WWC14159.1"/>
    <property type="molecule type" value="Genomic_DNA"/>
</dbReference>
<accession>A0A225U950</accession>
<dbReference type="Gene3D" id="3.30.450.30">
    <property type="entry name" value="Dynein light chain 2a, cytoplasmic"/>
    <property type="match status" value="1"/>
</dbReference>
<name>A0A225U950_RAOOR</name>
<protein>
    <recommendedName>
        <fullName evidence="6">Roadblock/LAMTOR2 domain-containing protein</fullName>
    </recommendedName>
</protein>
<evidence type="ECO:0000313" key="1">
    <source>
        <dbReference type="EMBL" id="PIK83782.1"/>
    </source>
</evidence>
<dbReference type="Proteomes" id="UP000229713">
    <property type="component" value="Unassembled WGS sequence"/>
</dbReference>
<dbReference type="EMBL" id="NKYI01000020">
    <property type="protein sequence ID" value="PIK83782.1"/>
    <property type="molecule type" value="Genomic_DNA"/>
</dbReference>
<dbReference type="RefSeq" id="WP_004862293.1">
    <property type="nucleotide sequence ID" value="NZ_ABSBPM020000001.1"/>
</dbReference>
<reference evidence="3 5" key="3">
    <citation type="submission" date="2024-02" db="EMBL/GenBank/DDBJ databases">
        <title>Tn5403 promotes plasmid rearrangements and degradation of the Klebsiella pneumoniae carbapenemase (KPC) transposon Tn4401.</title>
        <authorList>
            <person name="Sheppard A.E."/>
            <person name="Barry K.E."/>
            <person name="Parikh H.I."/>
            <person name="Vegesana K."/>
            <person name="Sebra R."/>
            <person name="George S."/>
            <person name="Sanderson N.D."/>
            <person name="Stoesser N."/>
            <person name="Eyre D.W."/>
            <person name="Crook D.W."/>
            <person name="Walker A.S."/>
            <person name="Mathers A.J."/>
        </authorList>
    </citation>
    <scope>NUCLEOTIDE SEQUENCE [LARGE SCALE GENOMIC DNA]</scope>
    <source>
        <strain evidence="3 5">CAV1921</strain>
    </source>
</reference>
<dbReference type="AlphaFoldDB" id="A0A225U950"/>
<proteinExistence type="predicted"/>
<dbReference type="EMBL" id="CP104450">
    <property type="protein sequence ID" value="UXE36115.1"/>
    <property type="molecule type" value="Genomic_DNA"/>
</dbReference>